<dbReference type="SUPFAM" id="SSF48029">
    <property type="entry name" value="FliG"/>
    <property type="match status" value="2"/>
</dbReference>
<evidence type="ECO:0000259" key="12">
    <source>
        <dbReference type="Pfam" id="PF14841"/>
    </source>
</evidence>
<comment type="subcellular location">
    <subcellularLocation>
        <location evidence="1">Bacterial flagellum basal body</location>
    </subcellularLocation>
    <subcellularLocation>
        <location evidence="2">Cell membrane</location>
        <topology evidence="2">Peripheral membrane protein</topology>
        <orientation evidence="2">Cytoplasmic side</orientation>
    </subcellularLocation>
</comment>
<dbReference type="GO" id="GO:0071973">
    <property type="term" value="P:bacterial-type flagellum-dependent cell motility"/>
    <property type="evidence" value="ECO:0007669"/>
    <property type="project" value="InterPro"/>
</dbReference>
<evidence type="ECO:0000256" key="10">
    <source>
        <dbReference type="ARBA" id="ARBA00025598"/>
    </source>
</evidence>
<dbReference type="PANTHER" id="PTHR30534">
    <property type="entry name" value="FLAGELLAR MOTOR SWITCH PROTEIN FLIG"/>
    <property type="match status" value="1"/>
</dbReference>
<organism evidence="14 15">
    <name type="scientific">Hyphomicrobium album</name>
    <dbReference type="NCBI Taxonomy" id="2665159"/>
    <lineage>
        <taxon>Bacteria</taxon>
        <taxon>Pseudomonadati</taxon>
        <taxon>Pseudomonadota</taxon>
        <taxon>Alphaproteobacteria</taxon>
        <taxon>Hyphomicrobiales</taxon>
        <taxon>Hyphomicrobiaceae</taxon>
        <taxon>Hyphomicrobium</taxon>
    </lineage>
</organism>
<dbReference type="InterPro" id="IPR032779">
    <property type="entry name" value="FliG_M"/>
</dbReference>
<evidence type="ECO:0000256" key="2">
    <source>
        <dbReference type="ARBA" id="ARBA00004413"/>
    </source>
</evidence>
<proteinExistence type="inferred from homology"/>
<dbReference type="Pfam" id="PF14842">
    <property type="entry name" value="FliG_N"/>
    <property type="match status" value="1"/>
</dbReference>
<dbReference type="GO" id="GO:0006935">
    <property type="term" value="P:chemotaxis"/>
    <property type="evidence" value="ECO:0007669"/>
    <property type="project" value="UniProtKB-KW"/>
</dbReference>
<dbReference type="Proteomes" id="UP000440694">
    <property type="component" value="Unassembled WGS sequence"/>
</dbReference>
<feature type="domain" description="Flagellar motor switch protein FliG N-terminal" evidence="13">
    <location>
        <begin position="16"/>
        <end position="106"/>
    </location>
</feature>
<evidence type="ECO:0000259" key="13">
    <source>
        <dbReference type="Pfam" id="PF14842"/>
    </source>
</evidence>
<dbReference type="InterPro" id="IPR028263">
    <property type="entry name" value="FliG_N"/>
</dbReference>
<dbReference type="InterPro" id="IPR000090">
    <property type="entry name" value="Flg_Motor_Flig"/>
</dbReference>
<dbReference type="GO" id="GO:0003774">
    <property type="term" value="F:cytoskeletal motor activity"/>
    <property type="evidence" value="ECO:0007669"/>
    <property type="project" value="InterPro"/>
</dbReference>
<accession>A0A6I3KKC9</accession>
<keyword evidence="15" id="KW-1185">Reference proteome</keyword>
<evidence type="ECO:0000313" key="14">
    <source>
        <dbReference type="EMBL" id="MTD94803.1"/>
    </source>
</evidence>
<dbReference type="AlphaFoldDB" id="A0A6I3KKC9"/>
<evidence type="ECO:0000256" key="1">
    <source>
        <dbReference type="ARBA" id="ARBA00004117"/>
    </source>
</evidence>
<evidence type="ECO:0000256" key="3">
    <source>
        <dbReference type="ARBA" id="ARBA00010299"/>
    </source>
</evidence>
<evidence type="ECO:0000256" key="5">
    <source>
        <dbReference type="ARBA" id="ARBA00022475"/>
    </source>
</evidence>
<evidence type="ECO:0000256" key="9">
    <source>
        <dbReference type="ARBA" id="ARBA00023143"/>
    </source>
</evidence>
<keyword evidence="5" id="KW-1003">Cell membrane</keyword>
<keyword evidence="6" id="KW-0145">Chemotaxis</keyword>
<keyword evidence="14" id="KW-0966">Cell projection</keyword>
<protein>
    <recommendedName>
        <fullName evidence="4">Flagellar motor switch protein FliG</fullName>
    </recommendedName>
</protein>
<dbReference type="RefSeq" id="WP_154739178.1">
    <property type="nucleotide sequence ID" value="NZ_WMBQ01000001.1"/>
</dbReference>
<feature type="domain" description="Flagellar motor switch protein FliG C-terminal" evidence="11">
    <location>
        <begin position="226"/>
        <end position="332"/>
    </location>
</feature>
<evidence type="ECO:0000256" key="6">
    <source>
        <dbReference type="ARBA" id="ARBA00022500"/>
    </source>
</evidence>
<keyword evidence="9" id="KW-0975">Bacterial flagellum</keyword>
<evidence type="ECO:0000256" key="4">
    <source>
        <dbReference type="ARBA" id="ARBA00021870"/>
    </source>
</evidence>
<dbReference type="PANTHER" id="PTHR30534:SF0">
    <property type="entry name" value="FLAGELLAR MOTOR SWITCH PROTEIN FLIG"/>
    <property type="match status" value="1"/>
</dbReference>
<evidence type="ECO:0000313" key="15">
    <source>
        <dbReference type="Proteomes" id="UP000440694"/>
    </source>
</evidence>
<feature type="domain" description="Flagellar motor switch protein FliG middle" evidence="12">
    <location>
        <begin position="127"/>
        <end position="195"/>
    </location>
</feature>
<dbReference type="InterPro" id="IPR023087">
    <property type="entry name" value="Flg_Motor_Flig_C"/>
</dbReference>
<evidence type="ECO:0000256" key="7">
    <source>
        <dbReference type="ARBA" id="ARBA00022779"/>
    </source>
</evidence>
<keyword evidence="7" id="KW-0283">Flagellar rotation</keyword>
<sequence length="343" mass="37483">MAAPSPSRGTSKRNALTGPEKVGVLLLALGKAKAGQLLRRLDPDDLRLLTRSSSRLRPISADEVEALIEEFAESFTGGLNFAGTAEEVKSLLADVMTADEIAQYMRTHPTEGQPVWDRLVPLRDNALQTLVLKEHPQTVAVILSRMDSNVGARLLRTLEPEFRHSLLRRMLGLKGVADSAMTVIENGLNDDLLATMLATPNPETRKTIAGILNKLDGSQTNEILKSIAATRPDDANELKSMLFSFADIATLKPRARALILEKVPTEQVVIALNGAEPELQEAVLSTLTARVRRMVEAELEAAPPGRTRDIEEARRAIVATVLNLMARGEITLEDRKSDDDYAD</sequence>
<dbReference type="GO" id="GO:0005886">
    <property type="term" value="C:plasma membrane"/>
    <property type="evidence" value="ECO:0007669"/>
    <property type="project" value="UniProtKB-SubCell"/>
</dbReference>
<dbReference type="Pfam" id="PF01706">
    <property type="entry name" value="FliG_C"/>
    <property type="match status" value="1"/>
</dbReference>
<dbReference type="Gene3D" id="1.10.220.30">
    <property type="match status" value="3"/>
</dbReference>
<dbReference type="InterPro" id="IPR011002">
    <property type="entry name" value="FliG_a-hlx"/>
</dbReference>
<evidence type="ECO:0000259" key="11">
    <source>
        <dbReference type="Pfam" id="PF01706"/>
    </source>
</evidence>
<reference evidence="14 15" key="1">
    <citation type="submission" date="2019-11" db="EMBL/GenBank/DDBJ databases">
        <title>Identification of a novel strain.</title>
        <authorList>
            <person name="Xu Q."/>
            <person name="Wang G."/>
        </authorList>
    </citation>
    <scope>NUCLEOTIDE SEQUENCE [LARGE SCALE GENOMIC DNA]</scope>
    <source>
        <strain evidence="15">xq</strain>
    </source>
</reference>
<dbReference type="Pfam" id="PF14841">
    <property type="entry name" value="FliG_M"/>
    <property type="match status" value="1"/>
</dbReference>
<keyword evidence="14" id="KW-0969">Cilium</keyword>
<evidence type="ECO:0000256" key="8">
    <source>
        <dbReference type="ARBA" id="ARBA00023136"/>
    </source>
</evidence>
<keyword evidence="8" id="KW-0472">Membrane</keyword>
<dbReference type="PRINTS" id="PR00954">
    <property type="entry name" value="FLGMOTORFLIG"/>
</dbReference>
<dbReference type="GO" id="GO:0009425">
    <property type="term" value="C:bacterial-type flagellum basal body"/>
    <property type="evidence" value="ECO:0007669"/>
    <property type="project" value="UniProtKB-SubCell"/>
</dbReference>
<name>A0A6I3KKC9_9HYPH</name>
<comment type="function">
    <text evidence="10">FliG is one of three proteins (FliG, FliN, FliM) that forms the rotor-mounted switch complex (C ring), located at the base of the basal body. This complex interacts with the CheY and CheZ chemotaxis proteins, in addition to contacting components of the motor that determine the direction of flagellar rotation.</text>
</comment>
<comment type="caution">
    <text evidence="14">The sequence shown here is derived from an EMBL/GenBank/DDBJ whole genome shotgun (WGS) entry which is preliminary data.</text>
</comment>
<keyword evidence="14" id="KW-0282">Flagellum</keyword>
<dbReference type="EMBL" id="WMBQ01000001">
    <property type="protein sequence ID" value="MTD94803.1"/>
    <property type="molecule type" value="Genomic_DNA"/>
</dbReference>
<comment type="similarity">
    <text evidence="3">Belongs to the FliG family.</text>
</comment>
<gene>
    <name evidence="14" type="primary">fliG</name>
    <name evidence="14" type="ORF">GIW81_10720</name>
</gene>